<accession>A0A1I7JFX0</accession>
<dbReference type="EMBL" id="FPBN01000012">
    <property type="protein sequence ID" value="SFU84068.1"/>
    <property type="molecule type" value="Genomic_DNA"/>
</dbReference>
<sequence length="46" mass="5052">MADKEQLNTAENDVIAMFNQLKAGQKVETDGKDLTLDEGKALLESK</sequence>
<evidence type="ECO:0000313" key="2">
    <source>
        <dbReference type="Proteomes" id="UP000183629"/>
    </source>
</evidence>
<protein>
    <submittedName>
        <fullName evidence="1">Uncharacterized protein</fullName>
    </submittedName>
</protein>
<dbReference type="RefSeq" id="WP_177178947.1">
    <property type="nucleotide sequence ID" value="NZ_FOLZ01000010.1"/>
</dbReference>
<name>A0A1I7JFX0_9STRE</name>
<organism evidence="1 2">
    <name type="scientific">Streptococcus gallolyticus</name>
    <dbReference type="NCBI Taxonomy" id="315405"/>
    <lineage>
        <taxon>Bacteria</taxon>
        <taxon>Bacillati</taxon>
        <taxon>Bacillota</taxon>
        <taxon>Bacilli</taxon>
        <taxon>Lactobacillales</taxon>
        <taxon>Streptococcaceae</taxon>
        <taxon>Streptococcus</taxon>
    </lineage>
</organism>
<proteinExistence type="predicted"/>
<dbReference type="AlphaFoldDB" id="A0A1I7JFX0"/>
<gene>
    <name evidence="1" type="ORF">SAMN05660328_11225</name>
</gene>
<reference evidence="2" key="1">
    <citation type="submission" date="2016-10" db="EMBL/GenBank/DDBJ databases">
        <authorList>
            <person name="Varghese N."/>
            <person name="Submissions S."/>
        </authorList>
    </citation>
    <scope>NUCLEOTIDE SEQUENCE [LARGE SCALE GENOMIC DNA]</scope>
    <source>
        <strain evidence="2">LMG 15572</strain>
    </source>
</reference>
<dbReference type="Proteomes" id="UP000183629">
    <property type="component" value="Unassembled WGS sequence"/>
</dbReference>
<evidence type="ECO:0000313" key="1">
    <source>
        <dbReference type="EMBL" id="SFU84068.1"/>
    </source>
</evidence>
<keyword evidence="2" id="KW-1185">Reference proteome</keyword>